<dbReference type="SUPFAM" id="SSF55729">
    <property type="entry name" value="Acyl-CoA N-acyltransferases (Nat)"/>
    <property type="match status" value="1"/>
</dbReference>
<dbReference type="Gene3D" id="3.40.630.30">
    <property type="match status" value="1"/>
</dbReference>
<keyword evidence="3" id="KW-0133">Cell shape</keyword>
<dbReference type="HOGENOM" id="CLU_055609_0_0_9"/>
<dbReference type="GO" id="GO:0009252">
    <property type="term" value="P:peptidoglycan biosynthetic process"/>
    <property type="evidence" value="ECO:0007669"/>
    <property type="project" value="UniProtKB-KW"/>
</dbReference>
<dbReference type="EMBL" id="CP003273">
    <property type="protein sequence ID" value="AGL03945.1"/>
    <property type="molecule type" value="Genomic_DNA"/>
</dbReference>
<evidence type="ECO:0000256" key="6">
    <source>
        <dbReference type="ARBA" id="ARBA00023316"/>
    </source>
</evidence>
<evidence type="ECO:0000256" key="1">
    <source>
        <dbReference type="ARBA" id="ARBA00009943"/>
    </source>
</evidence>
<evidence type="ECO:0000256" key="2">
    <source>
        <dbReference type="ARBA" id="ARBA00022679"/>
    </source>
</evidence>
<evidence type="ECO:0000313" key="8">
    <source>
        <dbReference type="EMBL" id="AGL03945.1"/>
    </source>
</evidence>
<gene>
    <name evidence="8" type="ORF">Desgi_4724</name>
</gene>
<dbReference type="eggNOG" id="COG2348">
    <property type="taxonomic scope" value="Bacteria"/>
</dbReference>
<dbReference type="GO" id="GO:0071555">
    <property type="term" value="P:cell wall organization"/>
    <property type="evidence" value="ECO:0007669"/>
    <property type="project" value="UniProtKB-KW"/>
</dbReference>
<proteinExistence type="inferred from homology"/>
<keyword evidence="4" id="KW-0573">Peptidoglycan synthesis</keyword>
<dbReference type="GO" id="GO:0008360">
    <property type="term" value="P:regulation of cell shape"/>
    <property type="evidence" value="ECO:0007669"/>
    <property type="project" value="UniProtKB-KW"/>
</dbReference>
<dbReference type="InterPro" id="IPR050644">
    <property type="entry name" value="PG_Glycine_Bridge_Synth"/>
</dbReference>
<organism evidence="8 9">
    <name type="scientific">Desulfoscipio gibsoniae DSM 7213</name>
    <dbReference type="NCBI Taxonomy" id="767817"/>
    <lineage>
        <taxon>Bacteria</taxon>
        <taxon>Bacillati</taxon>
        <taxon>Bacillota</taxon>
        <taxon>Clostridia</taxon>
        <taxon>Eubacteriales</taxon>
        <taxon>Desulfallaceae</taxon>
        <taxon>Desulfoscipio</taxon>
    </lineage>
</organism>
<dbReference type="Pfam" id="PF13480">
    <property type="entry name" value="Acetyltransf_6"/>
    <property type="match status" value="1"/>
</dbReference>
<dbReference type="GO" id="GO:0016755">
    <property type="term" value="F:aminoacyltransferase activity"/>
    <property type="evidence" value="ECO:0007669"/>
    <property type="project" value="InterPro"/>
</dbReference>
<evidence type="ECO:0000256" key="5">
    <source>
        <dbReference type="ARBA" id="ARBA00023315"/>
    </source>
</evidence>
<accession>R4KTL3</accession>
<dbReference type="PANTHER" id="PTHR36174:SF1">
    <property type="entry name" value="LIPID II:GLYCINE GLYCYLTRANSFERASE"/>
    <property type="match status" value="1"/>
</dbReference>
<dbReference type="InterPro" id="IPR016181">
    <property type="entry name" value="Acyl_CoA_acyltransferase"/>
</dbReference>
<comment type="similarity">
    <text evidence="1">Belongs to the FemABX family.</text>
</comment>
<keyword evidence="2" id="KW-0808">Transferase</keyword>
<keyword evidence="9" id="KW-1185">Reference proteome</keyword>
<dbReference type="RefSeq" id="WP_006522209.1">
    <property type="nucleotide sequence ID" value="NC_021184.1"/>
</dbReference>
<evidence type="ECO:0000259" key="7">
    <source>
        <dbReference type="Pfam" id="PF13480"/>
    </source>
</evidence>
<dbReference type="KEGG" id="dgi:Desgi_4724"/>
<evidence type="ECO:0000313" key="9">
    <source>
        <dbReference type="Proteomes" id="UP000013520"/>
    </source>
</evidence>
<dbReference type="AlphaFoldDB" id="R4KTL3"/>
<dbReference type="InterPro" id="IPR003447">
    <property type="entry name" value="FEMABX"/>
</dbReference>
<dbReference type="Proteomes" id="UP000013520">
    <property type="component" value="Chromosome"/>
</dbReference>
<protein>
    <submittedName>
        <fullName evidence="8">Putative methicillin resistance protein</fullName>
    </submittedName>
</protein>
<dbReference type="InterPro" id="IPR038740">
    <property type="entry name" value="BioF2-like_GNAT_dom"/>
</dbReference>
<keyword evidence="6" id="KW-0961">Cell wall biogenesis/degradation</keyword>
<name>R4KTL3_9FIRM</name>
<dbReference type="OrthoDB" id="9785911at2"/>
<reference evidence="8 9" key="1">
    <citation type="submission" date="2012-01" db="EMBL/GenBank/DDBJ databases">
        <title>Complete sequence of Desulfotomaculum gibsoniae DSM 7213.</title>
        <authorList>
            <consortium name="US DOE Joint Genome Institute"/>
            <person name="Lucas S."/>
            <person name="Han J."/>
            <person name="Lapidus A."/>
            <person name="Cheng J.-F."/>
            <person name="Goodwin L."/>
            <person name="Pitluck S."/>
            <person name="Peters L."/>
            <person name="Ovchinnikova G."/>
            <person name="Teshima H."/>
            <person name="Detter J.C."/>
            <person name="Han C."/>
            <person name="Tapia R."/>
            <person name="Land M."/>
            <person name="Hauser L."/>
            <person name="Kyrpides N."/>
            <person name="Ivanova N."/>
            <person name="Pagani I."/>
            <person name="Parshina S."/>
            <person name="Plugge C."/>
            <person name="Muyzer G."/>
            <person name="Kuever J."/>
            <person name="Ivanova A."/>
            <person name="Nazina T."/>
            <person name="Klenk H.-P."/>
            <person name="Brambilla E."/>
            <person name="Spring S."/>
            <person name="Stams A.F."/>
            <person name="Woyke T."/>
        </authorList>
    </citation>
    <scope>NUCLEOTIDE SEQUENCE [LARGE SCALE GENOMIC DNA]</scope>
    <source>
        <strain evidence="8 9">DSM 7213</strain>
    </source>
</reference>
<evidence type="ECO:0000256" key="3">
    <source>
        <dbReference type="ARBA" id="ARBA00022960"/>
    </source>
</evidence>
<feature type="domain" description="BioF2-like acetyltransferase" evidence="7">
    <location>
        <begin position="163"/>
        <end position="291"/>
    </location>
</feature>
<keyword evidence="5" id="KW-0012">Acyltransferase</keyword>
<dbReference type="STRING" id="767817.Desgi_4724"/>
<dbReference type="PANTHER" id="PTHR36174">
    <property type="entry name" value="LIPID II:GLYCINE GLYCYLTRANSFERASE"/>
    <property type="match status" value="1"/>
</dbReference>
<evidence type="ECO:0000256" key="4">
    <source>
        <dbReference type="ARBA" id="ARBA00022984"/>
    </source>
</evidence>
<dbReference type="PROSITE" id="PS51191">
    <property type="entry name" value="FEMABX"/>
    <property type="match status" value="1"/>
</dbReference>
<sequence length="344" mass="40024">MMAKYRTLSAKESAAWLAFLEKTPAPDIYFTPGYAQTFSREGDARLFVYEKGTQVVVYPYILRRVHSPPGIGQTYYDITSPYGYGGPLYSRAVDVNIINDFYACFKQYCRENKIITEFIRFHPLLQNHVPMCDLVDVQRNSTVVFIDLSKKPDEIWSGYQRSNRKNVKKALREGVSVTIESSPRHFAEFMNIYRQTMDRNQADRFYYFSLDFFNRLHQGMQNRYVYAQAWLHGKIVSTELLIYNQHYVHSFLGGTLAEYFPYRPNNLLKHEVIKWARKQGIRYFILGGGRSDDDGIFKYKSTFSGDIAGYFIGKKIHNREAVAEITGALSQADTGVDFFPPYRR</sequence>